<keyword evidence="8" id="KW-0238">DNA-binding</keyword>
<dbReference type="AlphaFoldDB" id="A0A0C3QV16"/>
<evidence type="ECO:0000256" key="10">
    <source>
        <dbReference type="ARBA" id="ARBA00023242"/>
    </source>
</evidence>
<gene>
    <name evidence="13" type="ORF">M407DRAFT_17881</name>
</gene>
<evidence type="ECO:0000313" key="14">
    <source>
        <dbReference type="Proteomes" id="UP000054248"/>
    </source>
</evidence>
<sequence length="760" mass="80225">MPPTRDGLKAMKRSQLQRLAKQNRLRGNLKTAELVDLLAQHYEQQQKTSERTAGSSAPSPSPPSHLQDAENREPTPVVVQSVPAPATPMDKLSLQAVGLADTDLAQLSQPNLPTSSRLTALETLCTRLISHATSSAATITLLQTRLEAAEQSINNLVTSLEETRTQLGSTQSQLRSLQSSLVASDQLATETVTSMAVDIDYARQTAESVGTRLTQAEERWQTELQHLARQVGEPEDKLLFEPPTLPRPSSRSRRSKSRETPGPTFAWAQGQQAIANGGLGLPSVRLFGATSSAATIPEEMELDVDVPGTSSSSSRPQLAPSALPSSVPLSTSWSSSVSASLTKKSTSVDSHITQPPESSRIARQASTSRESSRAAGKRPASPIPIPDNPHAEYDNARASKRPRHASGGQQGESSRAAGKRIDDESPSLNSFSAGGSVSTAESPVFPPSPIVEPSTPPSKRPTALLPPIEIISTPSPTSRSQATMAMSMRKEYGDPHGFATAPRPPADGPASPTSESPRRQMARRFKVELEPPSVLDFPPASTVAPESTRKKQKARERPSTPARATASTPSPATLLIGKGKVVRASVDPETASAVRSRSASEDADGDVTMTAVAGPSTSVATDRAGSAGAPSKQATNSAVKRNSTFFGPPTVDFPSSGAYSQLELAPPPPPPHSSNPVMAPATSARRMGSAPLLTAAHPLRPGKPRDYSADPDDEPSSSISTARPARMVNRAATHATLAPAANLSTVTPPAQRASWWRRPV</sequence>
<dbReference type="EMBL" id="KN822949">
    <property type="protein sequence ID" value="KIO33326.1"/>
    <property type="molecule type" value="Genomic_DNA"/>
</dbReference>
<feature type="compositionally biased region" description="Low complexity" evidence="12">
    <location>
        <begin position="466"/>
        <end position="480"/>
    </location>
</feature>
<dbReference type="GO" id="GO:0040001">
    <property type="term" value="P:establishment of mitotic spindle localization"/>
    <property type="evidence" value="ECO:0007669"/>
    <property type="project" value="InterPro"/>
</dbReference>
<dbReference type="GO" id="GO:0005730">
    <property type="term" value="C:nucleolus"/>
    <property type="evidence" value="ECO:0007669"/>
    <property type="project" value="TreeGrafter"/>
</dbReference>
<keyword evidence="7" id="KW-0498">Mitosis</keyword>
<evidence type="ECO:0000256" key="6">
    <source>
        <dbReference type="ARBA" id="ARBA00022701"/>
    </source>
</evidence>
<keyword evidence="9" id="KW-0206">Cytoskeleton</keyword>
<keyword evidence="10" id="KW-0539">Nucleus</keyword>
<keyword evidence="14" id="KW-1185">Reference proteome</keyword>
<keyword evidence="6" id="KW-0493">Microtubule</keyword>
<proteinExistence type="inferred from homology"/>
<keyword evidence="5" id="KW-0132">Cell division</keyword>
<dbReference type="InterPro" id="IPR026756">
    <property type="entry name" value="NuSAP"/>
</dbReference>
<dbReference type="GO" id="GO:0005874">
    <property type="term" value="C:microtubule"/>
    <property type="evidence" value="ECO:0007669"/>
    <property type="project" value="UniProtKB-KW"/>
</dbReference>
<dbReference type="GO" id="GO:0007076">
    <property type="term" value="P:mitotic chromosome condensation"/>
    <property type="evidence" value="ECO:0007669"/>
    <property type="project" value="TreeGrafter"/>
</dbReference>
<feature type="region of interest" description="Disordered" evidence="12">
    <location>
        <begin position="304"/>
        <end position="724"/>
    </location>
</feature>
<feature type="compositionally biased region" description="Pro residues" evidence="12">
    <location>
        <begin position="444"/>
        <end position="459"/>
    </location>
</feature>
<feature type="region of interest" description="Disordered" evidence="12">
    <location>
        <begin position="231"/>
        <end position="264"/>
    </location>
</feature>
<evidence type="ECO:0000256" key="1">
    <source>
        <dbReference type="ARBA" id="ARBA00004123"/>
    </source>
</evidence>
<evidence type="ECO:0000256" key="7">
    <source>
        <dbReference type="ARBA" id="ARBA00022776"/>
    </source>
</evidence>
<comment type="similarity">
    <text evidence="3">Belongs to the NUSAP family.</text>
</comment>
<dbReference type="GO" id="GO:0072686">
    <property type="term" value="C:mitotic spindle"/>
    <property type="evidence" value="ECO:0007669"/>
    <property type="project" value="TreeGrafter"/>
</dbReference>
<dbReference type="GO" id="GO:0008017">
    <property type="term" value="F:microtubule binding"/>
    <property type="evidence" value="ECO:0007669"/>
    <property type="project" value="TreeGrafter"/>
</dbReference>
<organism evidence="13 14">
    <name type="scientific">Tulasnella calospora MUT 4182</name>
    <dbReference type="NCBI Taxonomy" id="1051891"/>
    <lineage>
        <taxon>Eukaryota</taxon>
        <taxon>Fungi</taxon>
        <taxon>Dikarya</taxon>
        <taxon>Basidiomycota</taxon>
        <taxon>Agaricomycotina</taxon>
        <taxon>Agaricomycetes</taxon>
        <taxon>Cantharellales</taxon>
        <taxon>Tulasnellaceae</taxon>
        <taxon>Tulasnella</taxon>
    </lineage>
</organism>
<evidence type="ECO:0000256" key="11">
    <source>
        <dbReference type="ARBA" id="ARBA00023306"/>
    </source>
</evidence>
<evidence type="ECO:0000256" key="5">
    <source>
        <dbReference type="ARBA" id="ARBA00022618"/>
    </source>
</evidence>
<feature type="compositionally biased region" description="Polar residues" evidence="12">
    <location>
        <begin position="426"/>
        <end position="441"/>
    </location>
</feature>
<keyword evidence="4" id="KW-0963">Cytoplasm</keyword>
<accession>A0A0C3QV16</accession>
<feature type="compositionally biased region" description="Polar residues" evidence="12">
    <location>
        <begin position="42"/>
        <end position="54"/>
    </location>
</feature>
<evidence type="ECO:0000256" key="2">
    <source>
        <dbReference type="ARBA" id="ARBA00004186"/>
    </source>
</evidence>
<keyword evidence="11" id="KW-0131">Cell cycle</keyword>
<feature type="region of interest" description="Disordered" evidence="12">
    <location>
        <begin position="739"/>
        <end position="760"/>
    </location>
</feature>
<reference evidence="13 14" key="1">
    <citation type="submission" date="2014-04" db="EMBL/GenBank/DDBJ databases">
        <authorList>
            <consortium name="DOE Joint Genome Institute"/>
            <person name="Kuo A."/>
            <person name="Girlanda M."/>
            <person name="Perotto S."/>
            <person name="Kohler A."/>
            <person name="Nagy L.G."/>
            <person name="Floudas D."/>
            <person name="Copeland A."/>
            <person name="Barry K.W."/>
            <person name="Cichocki N."/>
            <person name="Veneault-Fourrey C."/>
            <person name="LaButti K."/>
            <person name="Lindquist E.A."/>
            <person name="Lipzen A."/>
            <person name="Lundell T."/>
            <person name="Morin E."/>
            <person name="Murat C."/>
            <person name="Sun H."/>
            <person name="Tunlid A."/>
            <person name="Henrissat B."/>
            <person name="Grigoriev I.V."/>
            <person name="Hibbett D.S."/>
            <person name="Martin F."/>
            <person name="Nordberg H.P."/>
            <person name="Cantor M.N."/>
            <person name="Hua S.X."/>
        </authorList>
    </citation>
    <scope>NUCLEOTIDE SEQUENCE [LARGE SCALE GENOMIC DNA]</scope>
    <source>
        <strain evidence="13 14">MUT 4182</strain>
    </source>
</reference>
<dbReference type="PANTHER" id="PTHR15874:SF1">
    <property type="entry name" value="NUCLEOLAR AND SPINDLE-ASSOCIATED PROTEIN 1"/>
    <property type="match status" value="1"/>
</dbReference>
<dbReference type="GO" id="GO:0003677">
    <property type="term" value="F:DNA binding"/>
    <property type="evidence" value="ECO:0007669"/>
    <property type="project" value="UniProtKB-KW"/>
</dbReference>
<dbReference type="GO" id="GO:0000281">
    <property type="term" value="P:mitotic cytokinesis"/>
    <property type="evidence" value="ECO:0007669"/>
    <property type="project" value="InterPro"/>
</dbReference>
<name>A0A0C3QV16_9AGAM</name>
<dbReference type="OrthoDB" id="3258416at2759"/>
<dbReference type="Proteomes" id="UP000054248">
    <property type="component" value="Unassembled WGS sequence"/>
</dbReference>
<evidence type="ECO:0000313" key="13">
    <source>
        <dbReference type="EMBL" id="KIO33326.1"/>
    </source>
</evidence>
<dbReference type="PANTHER" id="PTHR15874">
    <property type="entry name" value="NUCLEOLAR AND SPINDLE-ASSOCIATED PROTEIN 1"/>
    <property type="match status" value="1"/>
</dbReference>
<feature type="compositionally biased region" description="Low complexity" evidence="12">
    <location>
        <begin position="559"/>
        <end position="573"/>
    </location>
</feature>
<reference evidence="14" key="2">
    <citation type="submission" date="2015-01" db="EMBL/GenBank/DDBJ databases">
        <title>Evolutionary Origins and Diversification of the Mycorrhizal Mutualists.</title>
        <authorList>
            <consortium name="DOE Joint Genome Institute"/>
            <consortium name="Mycorrhizal Genomics Consortium"/>
            <person name="Kohler A."/>
            <person name="Kuo A."/>
            <person name="Nagy L.G."/>
            <person name="Floudas D."/>
            <person name="Copeland A."/>
            <person name="Barry K.W."/>
            <person name="Cichocki N."/>
            <person name="Veneault-Fourrey C."/>
            <person name="LaButti K."/>
            <person name="Lindquist E.A."/>
            <person name="Lipzen A."/>
            <person name="Lundell T."/>
            <person name="Morin E."/>
            <person name="Murat C."/>
            <person name="Riley R."/>
            <person name="Ohm R."/>
            <person name="Sun H."/>
            <person name="Tunlid A."/>
            <person name="Henrissat B."/>
            <person name="Grigoriev I.V."/>
            <person name="Hibbett D.S."/>
            <person name="Martin F."/>
        </authorList>
    </citation>
    <scope>NUCLEOTIDE SEQUENCE [LARGE SCALE GENOMIC DNA]</scope>
    <source>
        <strain evidence="14">MUT 4182</strain>
    </source>
</reference>
<feature type="compositionally biased region" description="Polar residues" evidence="12">
    <location>
        <begin position="632"/>
        <end position="645"/>
    </location>
</feature>
<comment type="subcellular location">
    <subcellularLocation>
        <location evidence="2">Cytoplasm</location>
        <location evidence="2">Cytoskeleton</location>
        <location evidence="2">Spindle</location>
    </subcellularLocation>
    <subcellularLocation>
        <location evidence="1">Nucleus</location>
    </subcellularLocation>
</comment>
<protein>
    <submittedName>
        <fullName evidence="13">Uncharacterized protein</fullName>
    </submittedName>
</protein>
<evidence type="ECO:0000256" key="8">
    <source>
        <dbReference type="ARBA" id="ARBA00023125"/>
    </source>
</evidence>
<evidence type="ECO:0000256" key="9">
    <source>
        <dbReference type="ARBA" id="ARBA00023212"/>
    </source>
</evidence>
<evidence type="ECO:0000256" key="4">
    <source>
        <dbReference type="ARBA" id="ARBA00022490"/>
    </source>
</evidence>
<dbReference type="HOGENOM" id="CLU_366898_0_0_1"/>
<feature type="region of interest" description="Disordered" evidence="12">
    <location>
        <begin position="40"/>
        <end position="76"/>
    </location>
</feature>
<evidence type="ECO:0000256" key="12">
    <source>
        <dbReference type="SAM" id="MobiDB-lite"/>
    </source>
</evidence>
<evidence type="ECO:0000256" key="3">
    <source>
        <dbReference type="ARBA" id="ARBA00009702"/>
    </source>
</evidence>
<feature type="compositionally biased region" description="Low complexity" evidence="12">
    <location>
        <begin position="310"/>
        <end position="348"/>
    </location>
</feature>